<dbReference type="Proteomes" id="UP000233256">
    <property type="component" value="Unassembled WGS sequence"/>
</dbReference>
<dbReference type="Gene3D" id="1.10.150.130">
    <property type="match status" value="1"/>
</dbReference>
<sequence>MARRKDQKKGLAPFEGSDDPRSLGALIFRYFDWMRIRGYSEATITRAWEVLGTFSRWCAERAVIQARDITKPMLERYQRHLYHYRKRNGEPLSFRGQHSQLCVIQGLFRFLAKQNYILYNPASDLELPKVGRRLPRFVLTAAEVDQVLNQADLNTDKGIRDRAMMEVLYSTGIRRSELINLRLFDIDDERGIVTIREGKGRRDRMIPIGERALAWVRKYLDDVRPSLMIEPDDMVVFLTVEGEALGQSHLTKLVRTYIKASGIGKTGSCHLFRHTMATLMLEGGADIRFIQQMLGHAELTSTEVYTQVSLKKLKEIYLATHPGAKLQRKA</sequence>
<dbReference type="InterPro" id="IPR011010">
    <property type="entry name" value="DNA_brk_join_enz"/>
</dbReference>
<accession>A0A2N1PIQ6</accession>
<dbReference type="InterPro" id="IPR002104">
    <property type="entry name" value="Integrase_catalytic"/>
</dbReference>
<dbReference type="GO" id="GO:0003677">
    <property type="term" value="F:DNA binding"/>
    <property type="evidence" value="ECO:0007669"/>
    <property type="project" value="UniProtKB-KW"/>
</dbReference>
<organism evidence="4 5">
    <name type="scientific">Candidatus Wallbacteria bacterium HGW-Wallbacteria-1</name>
    <dbReference type="NCBI Taxonomy" id="2013854"/>
    <lineage>
        <taxon>Bacteria</taxon>
        <taxon>Candidatus Walliibacteriota</taxon>
    </lineage>
</organism>
<dbReference type="AlphaFoldDB" id="A0A2N1PIQ6"/>
<dbReference type="Pfam" id="PF00589">
    <property type="entry name" value="Phage_integrase"/>
    <property type="match status" value="1"/>
</dbReference>
<dbReference type="NCBIfam" id="NF002331">
    <property type="entry name" value="PRK01287.1"/>
    <property type="match status" value="1"/>
</dbReference>
<dbReference type="SUPFAM" id="SSF56349">
    <property type="entry name" value="DNA breaking-rejoining enzymes"/>
    <property type="match status" value="1"/>
</dbReference>
<name>A0A2N1PIQ6_9BACT</name>
<dbReference type="GO" id="GO:0006310">
    <property type="term" value="P:DNA recombination"/>
    <property type="evidence" value="ECO:0007669"/>
    <property type="project" value="UniProtKB-KW"/>
</dbReference>
<reference evidence="4 5" key="1">
    <citation type="journal article" date="2017" name="ISME J.">
        <title>Potential for microbial H2 and metal transformations associated with novel bacteria and archaea in deep terrestrial subsurface sediments.</title>
        <authorList>
            <person name="Hernsdorf A.W."/>
            <person name="Amano Y."/>
            <person name="Miyakawa K."/>
            <person name="Ise K."/>
            <person name="Suzuki Y."/>
            <person name="Anantharaman K."/>
            <person name="Probst A."/>
            <person name="Burstein D."/>
            <person name="Thomas B.C."/>
            <person name="Banfield J.F."/>
        </authorList>
    </citation>
    <scope>NUCLEOTIDE SEQUENCE [LARGE SCALE GENOMIC DNA]</scope>
    <source>
        <strain evidence="4">HGW-Wallbacteria-1</strain>
    </source>
</reference>
<evidence type="ECO:0000256" key="2">
    <source>
        <dbReference type="ARBA" id="ARBA00023172"/>
    </source>
</evidence>
<evidence type="ECO:0000256" key="1">
    <source>
        <dbReference type="ARBA" id="ARBA00023125"/>
    </source>
</evidence>
<dbReference type="EMBL" id="PGXC01000057">
    <property type="protein sequence ID" value="PKK88225.1"/>
    <property type="molecule type" value="Genomic_DNA"/>
</dbReference>
<keyword evidence="2" id="KW-0233">DNA recombination</keyword>
<comment type="caution">
    <text evidence="4">The sequence shown here is derived from an EMBL/GenBank/DDBJ whole genome shotgun (WGS) entry which is preliminary data.</text>
</comment>
<proteinExistence type="predicted"/>
<evidence type="ECO:0000313" key="5">
    <source>
        <dbReference type="Proteomes" id="UP000233256"/>
    </source>
</evidence>
<feature type="domain" description="Tyr recombinase" evidence="3">
    <location>
        <begin position="133"/>
        <end position="318"/>
    </location>
</feature>
<evidence type="ECO:0000259" key="3">
    <source>
        <dbReference type="PROSITE" id="PS51898"/>
    </source>
</evidence>
<gene>
    <name evidence="4" type="ORF">CVV64_19700</name>
</gene>
<dbReference type="Gene3D" id="1.10.443.10">
    <property type="entry name" value="Intergrase catalytic core"/>
    <property type="match status" value="1"/>
</dbReference>
<protein>
    <submittedName>
        <fullName evidence="4">Recombinase XerD</fullName>
    </submittedName>
</protein>
<dbReference type="GO" id="GO:0015074">
    <property type="term" value="P:DNA integration"/>
    <property type="evidence" value="ECO:0007669"/>
    <property type="project" value="InterPro"/>
</dbReference>
<dbReference type="InterPro" id="IPR010998">
    <property type="entry name" value="Integrase_recombinase_N"/>
</dbReference>
<evidence type="ECO:0000313" key="4">
    <source>
        <dbReference type="EMBL" id="PKK88225.1"/>
    </source>
</evidence>
<keyword evidence="1" id="KW-0238">DNA-binding</keyword>
<dbReference type="PROSITE" id="PS51898">
    <property type="entry name" value="TYR_RECOMBINASE"/>
    <property type="match status" value="1"/>
</dbReference>
<dbReference type="InterPro" id="IPR013762">
    <property type="entry name" value="Integrase-like_cat_sf"/>
</dbReference>